<keyword evidence="6 11" id="KW-1015">Disulfide bond</keyword>
<feature type="domain" description="Cupin type-1" evidence="12">
    <location>
        <begin position="264"/>
        <end position="409"/>
    </location>
</feature>
<organism evidence="13 14">
    <name type="scientific">Salix dunnii</name>
    <dbReference type="NCBI Taxonomy" id="1413687"/>
    <lineage>
        <taxon>Eukaryota</taxon>
        <taxon>Viridiplantae</taxon>
        <taxon>Streptophyta</taxon>
        <taxon>Embryophyta</taxon>
        <taxon>Tracheophyta</taxon>
        <taxon>Spermatophyta</taxon>
        <taxon>Magnoliopsida</taxon>
        <taxon>eudicotyledons</taxon>
        <taxon>Gunneridae</taxon>
        <taxon>Pentapetalae</taxon>
        <taxon>rosids</taxon>
        <taxon>fabids</taxon>
        <taxon>Malpighiales</taxon>
        <taxon>Salicaceae</taxon>
        <taxon>Saliceae</taxon>
        <taxon>Salix</taxon>
    </lineage>
</organism>
<dbReference type="SMART" id="SM00835">
    <property type="entry name" value="Cupin_1"/>
    <property type="match status" value="2"/>
</dbReference>
<evidence type="ECO:0000256" key="5">
    <source>
        <dbReference type="ARBA" id="ARBA00022723"/>
    </source>
</evidence>
<comment type="similarity">
    <text evidence="2">Belongs to the germin family.</text>
</comment>
<keyword evidence="3" id="KW-0052">Apoplast</keyword>
<dbReference type="EMBL" id="JADGMS010000010">
    <property type="protein sequence ID" value="KAF9674991.1"/>
    <property type="molecule type" value="Genomic_DNA"/>
</dbReference>
<reference evidence="13 14" key="1">
    <citation type="submission" date="2020-10" db="EMBL/GenBank/DDBJ databases">
        <title>Plant Genome Project.</title>
        <authorList>
            <person name="Zhang R.-G."/>
        </authorList>
    </citation>
    <scope>NUCLEOTIDE SEQUENCE [LARGE SCALE GENOMIC DNA]</scope>
    <source>
        <strain evidence="13">FAFU-HL-1</strain>
        <tissue evidence="13">Leaf</tissue>
    </source>
</reference>
<comment type="subcellular location">
    <subcellularLocation>
        <location evidence="1">Secreted</location>
        <location evidence="1">Extracellular space</location>
        <location evidence="1">Apoplast</location>
    </subcellularLocation>
</comment>
<dbReference type="Gene3D" id="2.60.120.10">
    <property type="entry name" value="Jelly Rolls"/>
    <property type="match status" value="2"/>
</dbReference>
<accession>A0A835MVH9</accession>
<evidence type="ECO:0000256" key="9">
    <source>
        <dbReference type="PIRSR" id="PIRSR601929-1"/>
    </source>
</evidence>
<dbReference type="PROSITE" id="PS00725">
    <property type="entry name" value="GERMIN"/>
    <property type="match status" value="2"/>
</dbReference>
<gene>
    <name evidence="13" type="ORF">SADUNF_Sadunf10G0185200</name>
</gene>
<dbReference type="GO" id="GO:0030145">
    <property type="term" value="F:manganese ion binding"/>
    <property type="evidence" value="ECO:0007669"/>
    <property type="project" value="InterPro"/>
</dbReference>
<feature type="binding site" evidence="10">
    <location>
        <position position="164"/>
    </location>
    <ligand>
        <name>Mn(2+)</name>
        <dbReference type="ChEBI" id="CHEBI:29035"/>
    </ligand>
</feature>
<proteinExistence type="inferred from homology"/>
<keyword evidence="14" id="KW-1185">Reference proteome</keyword>
<dbReference type="Proteomes" id="UP000657918">
    <property type="component" value="Unassembled WGS sequence"/>
</dbReference>
<feature type="binding site" evidence="10">
    <location>
        <position position="120"/>
    </location>
    <ligand>
        <name>Mn(2+)</name>
        <dbReference type="ChEBI" id="CHEBI:29035"/>
    </ligand>
</feature>
<dbReference type="InterPro" id="IPR014710">
    <property type="entry name" value="RmlC-like_jellyroll"/>
</dbReference>
<evidence type="ECO:0000256" key="3">
    <source>
        <dbReference type="ARBA" id="ARBA00022523"/>
    </source>
</evidence>
<dbReference type="PRINTS" id="PR00325">
    <property type="entry name" value="GERMIN"/>
</dbReference>
<protein>
    <recommendedName>
        <fullName evidence="12">Cupin type-1 domain-containing protein</fullName>
    </recommendedName>
</protein>
<feature type="binding site" evidence="9">
    <location>
        <position position="125"/>
    </location>
    <ligand>
        <name>oxalate</name>
        <dbReference type="ChEBI" id="CHEBI:30623"/>
    </ligand>
</feature>
<comment type="caution">
    <text evidence="13">The sequence shown here is derived from an EMBL/GenBank/DDBJ whole genome shotgun (WGS) entry which is preliminary data.</text>
</comment>
<evidence type="ECO:0000256" key="1">
    <source>
        <dbReference type="ARBA" id="ARBA00004271"/>
    </source>
</evidence>
<keyword evidence="5 9" id="KW-0479">Metal-binding</keyword>
<evidence type="ECO:0000256" key="2">
    <source>
        <dbReference type="ARBA" id="ARBA00007456"/>
    </source>
</evidence>
<feature type="disulfide bond" evidence="11">
    <location>
        <begin position="45"/>
        <end position="57"/>
    </location>
</feature>
<dbReference type="Pfam" id="PF00190">
    <property type="entry name" value="Cupin_1"/>
    <property type="match status" value="2"/>
</dbReference>
<dbReference type="CDD" id="cd02241">
    <property type="entry name" value="cupin_OxOx"/>
    <property type="match status" value="2"/>
</dbReference>
<dbReference type="InterPro" id="IPR006045">
    <property type="entry name" value="Cupin_1"/>
</dbReference>
<evidence type="ECO:0000256" key="8">
    <source>
        <dbReference type="ARBA" id="ARBA00023211"/>
    </source>
</evidence>
<keyword evidence="7" id="KW-0325">Glycoprotein</keyword>
<sequence>MSLQNLNGSLDIPTLQTMVLMVRVLFVGLFIGLVFSDPPPVQDYCVAVTDSETFIPCKNSSLVTIEDFMFYGLNATPEFNDAGLAIVSVNVNAFPGLRTQGVSLARAVFAVGGVAVPHVHPRATEVAWVLEGTFLSGFIDSEERVFSKVIQKGDVFLIPRGLVHFHKNVGDIQGSLLGLYNSENAGRSTFQDTIFGCEAKEELLVKELGLSAEDISKVRGNVFIGLVFSDPPPVQDYCVAVTDSETFIPCKNSSLVTIEDFMFYGLNATAEFNDAGLALVSANVNTFPGLRTQGVSLARADFAVGGVAVPHVHPRATEVTWVLEGTFLSGFIDSEERVFSKVIQKGDVFLIPRGLVHFHKNVGDIHGSLLGFYNSENAGRSTFQDTMFGCEAKEELLVKDLGLSAEDISKVRVRKLNLCGKAEAGFRASPN</sequence>
<dbReference type="AlphaFoldDB" id="A0A835MVH9"/>
<evidence type="ECO:0000256" key="6">
    <source>
        <dbReference type="ARBA" id="ARBA00023157"/>
    </source>
</evidence>
<dbReference type="GO" id="GO:0048046">
    <property type="term" value="C:apoplast"/>
    <property type="evidence" value="ECO:0007669"/>
    <property type="project" value="UniProtKB-SubCell"/>
</dbReference>
<dbReference type="OrthoDB" id="1921208at2759"/>
<feature type="binding site" evidence="10">
    <location>
        <position position="118"/>
    </location>
    <ligand>
        <name>Mn(2+)</name>
        <dbReference type="ChEBI" id="CHEBI:29035"/>
    </ligand>
</feature>
<dbReference type="PANTHER" id="PTHR31238">
    <property type="entry name" value="GERMIN-LIKE PROTEIN SUBFAMILY 3 MEMBER 3"/>
    <property type="match status" value="1"/>
</dbReference>
<dbReference type="InterPro" id="IPR019780">
    <property type="entry name" value="Germin_Mn-BS"/>
</dbReference>
<keyword evidence="8 9" id="KW-0464">Manganese</keyword>
<evidence type="ECO:0000256" key="11">
    <source>
        <dbReference type="PIRSR" id="PIRSR601929-3"/>
    </source>
</evidence>
<feature type="binding site" evidence="10">
    <location>
        <position position="125"/>
    </location>
    <ligand>
        <name>Mn(2+)</name>
        <dbReference type="ChEBI" id="CHEBI:29035"/>
    </ligand>
</feature>
<dbReference type="SUPFAM" id="SSF51182">
    <property type="entry name" value="RmlC-like cupins"/>
    <property type="match status" value="2"/>
</dbReference>
<dbReference type="InterPro" id="IPR001929">
    <property type="entry name" value="Germin"/>
</dbReference>
<name>A0A835MVH9_9ROSI</name>
<feature type="domain" description="Cupin type-1" evidence="12">
    <location>
        <begin position="71"/>
        <end position="216"/>
    </location>
</feature>
<keyword evidence="4" id="KW-0964">Secreted</keyword>
<feature type="binding site" evidence="9">
    <location>
        <position position="120"/>
    </location>
    <ligand>
        <name>oxalate</name>
        <dbReference type="ChEBI" id="CHEBI:30623"/>
    </ligand>
</feature>
<evidence type="ECO:0000313" key="14">
    <source>
        <dbReference type="Proteomes" id="UP000657918"/>
    </source>
</evidence>
<evidence type="ECO:0000256" key="7">
    <source>
        <dbReference type="ARBA" id="ARBA00023180"/>
    </source>
</evidence>
<evidence type="ECO:0000313" key="13">
    <source>
        <dbReference type="EMBL" id="KAF9674991.1"/>
    </source>
</evidence>
<dbReference type="InterPro" id="IPR011051">
    <property type="entry name" value="RmlC_Cupin_sf"/>
</dbReference>
<evidence type="ECO:0000256" key="10">
    <source>
        <dbReference type="PIRSR" id="PIRSR601929-2"/>
    </source>
</evidence>
<evidence type="ECO:0000259" key="12">
    <source>
        <dbReference type="SMART" id="SM00835"/>
    </source>
</evidence>
<evidence type="ECO:0000256" key="4">
    <source>
        <dbReference type="ARBA" id="ARBA00022525"/>
    </source>
</evidence>